<accession>A0A4Q1AT71</accession>
<evidence type="ECO:0000313" key="2">
    <source>
        <dbReference type="Proteomes" id="UP000289758"/>
    </source>
</evidence>
<evidence type="ECO:0000313" key="1">
    <source>
        <dbReference type="EMBL" id="RXK07731.1"/>
    </source>
</evidence>
<protein>
    <recommendedName>
        <fullName evidence="3">Lipoprotein</fullName>
    </recommendedName>
</protein>
<organism evidence="1 2">
    <name type="scientific">Halarcobacter ebronensis</name>
    <dbReference type="NCBI Taxonomy" id="1462615"/>
    <lineage>
        <taxon>Bacteria</taxon>
        <taxon>Pseudomonadati</taxon>
        <taxon>Campylobacterota</taxon>
        <taxon>Epsilonproteobacteria</taxon>
        <taxon>Campylobacterales</taxon>
        <taxon>Arcobacteraceae</taxon>
        <taxon>Halarcobacter</taxon>
    </lineage>
</organism>
<dbReference type="PROSITE" id="PS51257">
    <property type="entry name" value="PROKAR_LIPOPROTEIN"/>
    <property type="match status" value="1"/>
</dbReference>
<dbReference type="Proteomes" id="UP000289758">
    <property type="component" value="Unassembled WGS sequence"/>
</dbReference>
<dbReference type="OrthoDB" id="5344185at2"/>
<dbReference type="EMBL" id="PDKK01000002">
    <property type="protein sequence ID" value="RXK07731.1"/>
    <property type="molecule type" value="Genomic_DNA"/>
</dbReference>
<reference evidence="1 2" key="1">
    <citation type="submission" date="2017-10" db="EMBL/GenBank/DDBJ databases">
        <title>Genomics of the genus Arcobacter.</title>
        <authorList>
            <person name="Perez-Cataluna A."/>
            <person name="Figueras M.J."/>
        </authorList>
    </citation>
    <scope>NUCLEOTIDE SEQUENCE [LARGE SCALE GENOMIC DNA]</scope>
    <source>
        <strain evidence="1 2">CECT 8441</strain>
    </source>
</reference>
<name>A0A4Q1AT71_9BACT</name>
<comment type="caution">
    <text evidence="1">The sequence shown here is derived from an EMBL/GenBank/DDBJ whole genome shotgun (WGS) entry which is preliminary data.</text>
</comment>
<proteinExistence type="predicted"/>
<dbReference type="RefSeq" id="WP_129086595.1">
    <property type="nucleotide sequence ID" value="NZ_CP053836.1"/>
</dbReference>
<sequence length="95" mass="10738">MKKTIIISSLAIFVLSGCFGGGDQKQEWTALIYPDKNNTKRSKKHGIYPTLEECKKESLLELERLELSSRGDYQCGLNCTYNEGAQMEVCEKLSK</sequence>
<dbReference type="AlphaFoldDB" id="A0A4Q1AT71"/>
<gene>
    <name evidence="1" type="ORF">CRV07_04525</name>
</gene>
<evidence type="ECO:0008006" key="3">
    <source>
        <dbReference type="Google" id="ProtNLM"/>
    </source>
</evidence>
<keyword evidence="2" id="KW-1185">Reference proteome</keyword>